<dbReference type="Gene3D" id="3.30.70.100">
    <property type="match status" value="1"/>
</dbReference>
<dbReference type="Proteomes" id="UP001242480">
    <property type="component" value="Unassembled WGS sequence"/>
</dbReference>
<dbReference type="PANTHER" id="PTHR21017:SF17">
    <property type="entry name" value="PROTEIN NIPSNAP"/>
    <property type="match status" value="1"/>
</dbReference>
<feature type="domain" description="NIPSNAP" evidence="2">
    <location>
        <begin position="5"/>
        <end position="102"/>
    </location>
</feature>
<evidence type="ECO:0000259" key="2">
    <source>
        <dbReference type="Pfam" id="PF07978"/>
    </source>
</evidence>
<accession>A0ABU0J2Z8</accession>
<sequence length="107" mass="12818">MIFDHRTYTARPNQLGHFLKLYEEVGLPMQRHYIGEPFGFFQTHIGELSRIVHLWKYDSLADREARRDAMEADPAWQDYRRRVIEADHLLDMRNQILKPVSFFDPGK</sequence>
<comment type="caution">
    <text evidence="3">The sequence shown here is derived from an EMBL/GenBank/DDBJ whole genome shotgun (WGS) entry which is preliminary data.</text>
</comment>
<name>A0ABU0J2Z8_9HYPH</name>
<dbReference type="InterPro" id="IPR012577">
    <property type="entry name" value="NIPSNAP"/>
</dbReference>
<organism evidence="3 4">
    <name type="scientific">Labrys wisconsinensis</name>
    <dbReference type="NCBI Taxonomy" id="425677"/>
    <lineage>
        <taxon>Bacteria</taxon>
        <taxon>Pseudomonadati</taxon>
        <taxon>Pseudomonadota</taxon>
        <taxon>Alphaproteobacteria</taxon>
        <taxon>Hyphomicrobiales</taxon>
        <taxon>Xanthobacteraceae</taxon>
        <taxon>Labrys</taxon>
    </lineage>
</organism>
<dbReference type="Pfam" id="PF07978">
    <property type="entry name" value="NIPSNAP"/>
    <property type="match status" value="1"/>
</dbReference>
<gene>
    <name evidence="3" type="ORF">QO011_000921</name>
</gene>
<evidence type="ECO:0000256" key="1">
    <source>
        <dbReference type="ARBA" id="ARBA00005291"/>
    </source>
</evidence>
<dbReference type="InterPro" id="IPR051557">
    <property type="entry name" value="NipSnap_domain"/>
</dbReference>
<evidence type="ECO:0000313" key="3">
    <source>
        <dbReference type="EMBL" id="MDQ0467926.1"/>
    </source>
</evidence>
<dbReference type="InterPro" id="IPR011008">
    <property type="entry name" value="Dimeric_a/b-barrel"/>
</dbReference>
<dbReference type="EMBL" id="JAUSVX010000001">
    <property type="protein sequence ID" value="MDQ0467926.1"/>
    <property type="molecule type" value="Genomic_DNA"/>
</dbReference>
<dbReference type="PANTHER" id="PTHR21017">
    <property type="entry name" value="NIPSNAP-RELATED"/>
    <property type="match status" value="1"/>
</dbReference>
<dbReference type="RefSeq" id="WP_307268275.1">
    <property type="nucleotide sequence ID" value="NZ_JAUSVX010000001.1"/>
</dbReference>
<protein>
    <recommendedName>
        <fullName evidence="2">NIPSNAP domain-containing protein</fullName>
    </recommendedName>
</protein>
<dbReference type="SUPFAM" id="SSF54909">
    <property type="entry name" value="Dimeric alpha+beta barrel"/>
    <property type="match status" value="1"/>
</dbReference>
<evidence type="ECO:0000313" key="4">
    <source>
        <dbReference type="Proteomes" id="UP001242480"/>
    </source>
</evidence>
<proteinExistence type="inferred from homology"/>
<keyword evidence="4" id="KW-1185">Reference proteome</keyword>
<comment type="similarity">
    <text evidence="1">Belongs to the NipSnap family.</text>
</comment>
<reference evidence="3 4" key="1">
    <citation type="submission" date="2023-07" db="EMBL/GenBank/DDBJ databases">
        <title>Genomic Encyclopedia of Type Strains, Phase IV (KMG-IV): sequencing the most valuable type-strain genomes for metagenomic binning, comparative biology and taxonomic classification.</title>
        <authorList>
            <person name="Goeker M."/>
        </authorList>
    </citation>
    <scope>NUCLEOTIDE SEQUENCE [LARGE SCALE GENOMIC DNA]</scope>
    <source>
        <strain evidence="3 4">DSM 19619</strain>
    </source>
</reference>